<evidence type="ECO:0000313" key="2">
    <source>
        <dbReference type="WBParaSite" id="PS1159_v2.g21222.t1"/>
    </source>
</evidence>
<sequence length="146" mass="16791">MKDSGKSGIIEALRQSLNWSKRDKIIVEIGYDETMSRDYVISMIDRSNPKLCILIISNTIGRLDAEVARYVINSKKRLCVSLNKSDEIIYNLEKQHSFYGNQDYTRKRLEAANNEFKKVNIFNLPCFTTSALVLAGILNNTKYFVK</sequence>
<dbReference type="Proteomes" id="UP000887580">
    <property type="component" value="Unplaced"/>
</dbReference>
<reference evidence="2" key="1">
    <citation type="submission" date="2022-11" db="UniProtKB">
        <authorList>
            <consortium name="WormBaseParasite"/>
        </authorList>
    </citation>
    <scope>IDENTIFICATION</scope>
</reference>
<proteinExistence type="predicted"/>
<dbReference type="WBParaSite" id="PS1159_v2.g21222.t1">
    <property type="protein sequence ID" value="PS1159_v2.g21222.t1"/>
    <property type="gene ID" value="PS1159_v2.g21222"/>
</dbReference>
<organism evidence="1 2">
    <name type="scientific">Panagrolaimus sp. PS1159</name>
    <dbReference type="NCBI Taxonomy" id="55785"/>
    <lineage>
        <taxon>Eukaryota</taxon>
        <taxon>Metazoa</taxon>
        <taxon>Ecdysozoa</taxon>
        <taxon>Nematoda</taxon>
        <taxon>Chromadorea</taxon>
        <taxon>Rhabditida</taxon>
        <taxon>Tylenchina</taxon>
        <taxon>Panagrolaimomorpha</taxon>
        <taxon>Panagrolaimoidea</taxon>
        <taxon>Panagrolaimidae</taxon>
        <taxon>Panagrolaimus</taxon>
    </lineage>
</organism>
<accession>A0AC35FVH6</accession>
<evidence type="ECO:0000313" key="1">
    <source>
        <dbReference type="Proteomes" id="UP000887580"/>
    </source>
</evidence>
<protein>
    <submittedName>
        <fullName evidence="2">Uncharacterized protein</fullName>
    </submittedName>
</protein>
<name>A0AC35FVH6_9BILA</name>